<name>E1ZW10_CAMFO</name>
<dbReference type="EMBL" id="GL434713">
    <property type="protein sequence ID" value="EFN74632.1"/>
    <property type="molecule type" value="Genomic_DNA"/>
</dbReference>
<evidence type="ECO:0000313" key="1">
    <source>
        <dbReference type="EMBL" id="EFN74632.1"/>
    </source>
</evidence>
<protein>
    <submittedName>
        <fullName evidence="1">Uncharacterized protein</fullName>
    </submittedName>
</protein>
<gene>
    <name evidence="1" type="ORF">EAG_15953</name>
</gene>
<reference evidence="1 2" key="1">
    <citation type="journal article" date="2010" name="Science">
        <title>Genomic comparison of the ants Camponotus floridanus and Harpegnathos saltator.</title>
        <authorList>
            <person name="Bonasio R."/>
            <person name="Zhang G."/>
            <person name="Ye C."/>
            <person name="Mutti N.S."/>
            <person name="Fang X."/>
            <person name="Qin N."/>
            <person name="Donahue G."/>
            <person name="Yang P."/>
            <person name="Li Q."/>
            <person name="Li C."/>
            <person name="Zhang P."/>
            <person name="Huang Z."/>
            <person name="Berger S.L."/>
            <person name="Reinberg D."/>
            <person name="Wang J."/>
            <person name="Liebig J."/>
        </authorList>
    </citation>
    <scope>NUCLEOTIDE SEQUENCE [LARGE SCALE GENOMIC DNA]</scope>
    <source>
        <strain evidence="2">C129</strain>
    </source>
</reference>
<dbReference type="InParanoid" id="E1ZW10"/>
<proteinExistence type="predicted"/>
<organism evidence="2">
    <name type="scientific">Camponotus floridanus</name>
    <name type="common">Florida carpenter ant</name>
    <dbReference type="NCBI Taxonomy" id="104421"/>
    <lineage>
        <taxon>Eukaryota</taxon>
        <taxon>Metazoa</taxon>
        <taxon>Ecdysozoa</taxon>
        <taxon>Arthropoda</taxon>
        <taxon>Hexapoda</taxon>
        <taxon>Insecta</taxon>
        <taxon>Pterygota</taxon>
        <taxon>Neoptera</taxon>
        <taxon>Endopterygota</taxon>
        <taxon>Hymenoptera</taxon>
        <taxon>Apocrita</taxon>
        <taxon>Aculeata</taxon>
        <taxon>Formicoidea</taxon>
        <taxon>Formicidae</taxon>
        <taxon>Formicinae</taxon>
        <taxon>Camponotus</taxon>
    </lineage>
</organism>
<dbReference type="AlphaFoldDB" id="E1ZW10"/>
<evidence type="ECO:0000313" key="2">
    <source>
        <dbReference type="Proteomes" id="UP000000311"/>
    </source>
</evidence>
<accession>E1ZW10</accession>
<dbReference type="Proteomes" id="UP000000311">
    <property type="component" value="Unassembled WGS sequence"/>
</dbReference>
<keyword evidence="2" id="KW-1185">Reference proteome</keyword>
<sequence length="298" mass="34203">MHHSMHPRFFIGHINLRPLLPITPAAAAAAAHSQLMHTHFVCHTKRSTRLIKAFIRVPGAVQHMGLSRLRSHFRSPMDARRYEVADAIDVITSGPSTRYGNYKFPIRSQNLAGTFGATLYKGILLEIKQINSETVQEEDAAQTHTIRELASSFWHYYTALKFSPCYINIRSIPRDVLEYGNPPYFEKRRRLTVITVLHTHNKLQVITASIINVCNKVPCGFETRLISYCCAELTRLIRIKDKEKERKRERKRENVTTYFVVCDNYSVNALFWHAKLVSICHIPKRFIALGSTVALIVD</sequence>